<evidence type="ECO:0000256" key="3">
    <source>
        <dbReference type="ARBA" id="ARBA00022840"/>
    </source>
</evidence>
<dbReference type="RefSeq" id="WP_104354080.1">
    <property type="nucleotide sequence ID" value="NZ_CP028130.1"/>
</dbReference>
<evidence type="ECO:0000313" key="5">
    <source>
        <dbReference type="EMBL" id="AZZ54893.1"/>
    </source>
</evidence>
<dbReference type="Pfam" id="PF13307">
    <property type="entry name" value="Helicase_C_2"/>
    <property type="match status" value="1"/>
</dbReference>
<evidence type="ECO:0000256" key="1">
    <source>
        <dbReference type="ARBA" id="ARBA00022741"/>
    </source>
</evidence>
<dbReference type="KEGG" id="ria:C7V51_02605"/>
<evidence type="ECO:0000259" key="4">
    <source>
        <dbReference type="PROSITE" id="PS51193"/>
    </source>
</evidence>
<dbReference type="InterPro" id="IPR014013">
    <property type="entry name" value="Helic_SF1/SF2_ATP-bd_DinG/Rad3"/>
</dbReference>
<dbReference type="Proteomes" id="UP000283946">
    <property type="component" value="Chromosome"/>
</dbReference>
<dbReference type="Gene3D" id="3.40.50.300">
    <property type="entry name" value="P-loop containing nucleotide triphosphate hydrolases"/>
    <property type="match status" value="2"/>
</dbReference>
<sequence length="728" mass="77941">MNVLEILRASVHVAVGAQAEARPAQVQATEAMAAAAQSRSSWVARMPTGSGKAAALLSVAGDRAVNHDERTIISTESLSLQAQILTKDAPDMIAGIVSLGGRELQVAVLKGTNNYVDPRKTFGVAHLLTDSEELNPPRLAALVLGSSPSAELIRDLDEPDPAALKRLVAWSLLQYDDDSLPGDRHSYDGAHTTREWSLVSATSADASGPNDSPYLPKALAAKERAAAADIVIVNHTLLGIQAANALPVIVGNASLGVFDHLLIDEAHALPGEVRKQGAAEVSGRTVMSLARAVQKLSPNDFTVRRWAGEADVLAEELERELRAQLGREDALRMKKGDDPLASLGDTIKEWAKSGSKHADVAAQTNDLAASIAARKAKTRADELAAAVGSVAAHHSGEARWIQKAERADPRFRAWTSAQSSPVDVSGKLQHNLYVRPDEGSDVEGATVPLTVILVSATLPTGFCPQVGVRAQPLSFPTPFATAYAESLLFIPKAVTPAELDAVSDEGVDGKRKFSATKHRTWATGHIIDLVRANEGSALILSANGENGRHYAEQLRRNLPGHTVLSQWGEETPAQVLARWKADESSVLVGTKSFMTGVDARGETNTAVIADRPARAARNPIDDARVEFLMEVFHYDKWTADLYVYVADAAALLEQEIGRLIRAAGDRGIAAVLDPRLLQLAGGKHGPITYPARTRDAYMKPLYEFPNRTADPAGAHEWVRRRRAALVAA</sequence>
<feature type="domain" description="Helicase ATP-binding" evidence="4">
    <location>
        <begin position="11"/>
        <end position="316"/>
    </location>
</feature>
<evidence type="ECO:0000313" key="6">
    <source>
        <dbReference type="Proteomes" id="UP000283946"/>
    </source>
</evidence>
<dbReference type="AlphaFoldDB" id="A0AAD2PTU7"/>
<name>A0AAD2PTU7_9MICO</name>
<dbReference type="GO" id="GO:0016818">
    <property type="term" value="F:hydrolase activity, acting on acid anhydrides, in phosphorus-containing anhydrides"/>
    <property type="evidence" value="ECO:0007669"/>
    <property type="project" value="InterPro"/>
</dbReference>
<keyword evidence="2" id="KW-0378">Hydrolase</keyword>
<accession>A0AAD2PTU7</accession>
<gene>
    <name evidence="5" type="ORF">C7V51_02605</name>
</gene>
<dbReference type="GO" id="GO:0006139">
    <property type="term" value="P:nucleobase-containing compound metabolic process"/>
    <property type="evidence" value="ECO:0007669"/>
    <property type="project" value="InterPro"/>
</dbReference>
<protein>
    <submittedName>
        <fullName evidence="5">ATP-dependent DNA helicase</fullName>
    </submittedName>
</protein>
<dbReference type="SUPFAM" id="SSF52540">
    <property type="entry name" value="P-loop containing nucleoside triphosphate hydrolases"/>
    <property type="match status" value="1"/>
</dbReference>
<dbReference type="GO" id="GO:0003676">
    <property type="term" value="F:nucleic acid binding"/>
    <property type="evidence" value="ECO:0007669"/>
    <property type="project" value="InterPro"/>
</dbReference>
<dbReference type="GO" id="GO:0004386">
    <property type="term" value="F:helicase activity"/>
    <property type="evidence" value="ECO:0007669"/>
    <property type="project" value="UniProtKB-KW"/>
</dbReference>
<keyword evidence="1" id="KW-0547">Nucleotide-binding</keyword>
<keyword evidence="5" id="KW-0347">Helicase</keyword>
<dbReference type="SMART" id="SM00491">
    <property type="entry name" value="HELICc2"/>
    <property type="match status" value="1"/>
</dbReference>
<dbReference type="GO" id="GO:0005524">
    <property type="term" value="F:ATP binding"/>
    <property type="evidence" value="ECO:0007669"/>
    <property type="project" value="UniProtKB-KW"/>
</dbReference>
<proteinExistence type="predicted"/>
<dbReference type="EMBL" id="CP028130">
    <property type="protein sequence ID" value="AZZ54893.1"/>
    <property type="molecule type" value="Genomic_DNA"/>
</dbReference>
<dbReference type="InterPro" id="IPR027417">
    <property type="entry name" value="P-loop_NTPase"/>
</dbReference>
<keyword evidence="3" id="KW-0067">ATP-binding</keyword>
<organism evidence="5 6">
    <name type="scientific">Rathayibacter iranicus</name>
    <dbReference type="NCBI Taxonomy" id="59737"/>
    <lineage>
        <taxon>Bacteria</taxon>
        <taxon>Bacillati</taxon>
        <taxon>Actinomycetota</taxon>
        <taxon>Actinomycetes</taxon>
        <taxon>Micrococcales</taxon>
        <taxon>Microbacteriaceae</taxon>
        <taxon>Rathayibacter</taxon>
    </lineage>
</organism>
<dbReference type="PROSITE" id="PS51193">
    <property type="entry name" value="HELICASE_ATP_BIND_2"/>
    <property type="match status" value="1"/>
</dbReference>
<dbReference type="InterPro" id="IPR006555">
    <property type="entry name" value="ATP-dep_Helicase_C"/>
</dbReference>
<reference evidence="5 6" key="1">
    <citation type="submission" date="2018-03" db="EMBL/GenBank/DDBJ databases">
        <title>Bacteriophage NCPPB3778 and a type I-E CRISPR drive the evolution of the US Biological Select Agent, Rathayibacter toxicus.</title>
        <authorList>
            <person name="Davis E.W.II."/>
            <person name="Tabima J.F."/>
            <person name="Weisberg A.J."/>
            <person name="Dantas Lopes L."/>
            <person name="Wiseman M.S."/>
            <person name="Wiseman M.S."/>
            <person name="Pupko T."/>
            <person name="Belcher M.S."/>
            <person name="Sechler A.J."/>
            <person name="Tancos M.A."/>
            <person name="Schroeder B.K."/>
            <person name="Murray T.D."/>
            <person name="Luster D.G."/>
            <person name="Schneider W.L."/>
            <person name="Rogers E."/>
            <person name="Andreote F.D."/>
            <person name="Grunwald N.J."/>
            <person name="Putnam M.L."/>
            <person name="Chang J.H."/>
        </authorList>
    </citation>
    <scope>NUCLEOTIDE SEQUENCE [LARGE SCALE GENOMIC DNA]</scope>
    <source>
        <strain evidence="5 6">NCCPB 2253</strain>
    </source>
</reference>
<evidence type="ECO:0000256" key="2">
    <source>
        <dbReference type="ARBA" id="ARBA00022801"/>
    </source>
</evidence>